<dbReference type="AlphaFoldDB" id="A0A0M6ZA93"/>
<dbReference type="SUPFAM" id="SSF48452">
    <property type="entry name" value="TPR-like"/>
    <property type="match status" value="1"/>
</dbReference>
<reference evidence="6" key="1">
    <citation type="submission" date="2015-07" db="EMBL/GenBank/DDBJ databases">
        <authorList>
            <person name="Rodrigo-Torres Lidia"/>
            <person name="Arahal R.David."/>
        </authorList>
    </citation>
    <scope>NUCLEOTIDE SEQUENCE [LARGE SCALE GENOMIC DNA]</scope>
    <source>
        <strain evidence="6">CECT 5096</strain>
    </source>
</reference>
<dbReference type="InterPro" id="IPR016032">
    <property type="entry name" value="Sig_transdc_resp-reg_C-effctor"/>
</dbReference>
<dbReference type="InterPro" id="IPR036388">
    <property type="entry name" value="WH-like_DNA-bd_sf"/>
</dbReference>
<dbReference type="Pfam" id="PF00486">
    <property type="entry name" value="Trans_reg_C"/>
    <property type="match status" value="1"/>
</dbReference>
<dbReference type="GO" id="GO:0000160">
    <property type="term" value="P:phosphorelay signal transduction system"/>
    <property type="evidence" value="ECO:0007669"/>
    <property type="project" value="InterPro"/>
</dbReference>
<dbReference type="Gene3D" id="1.10.10.10">
    <property type="entry name" value="Winged helix-like DNA-binding domain superfamily/Winged helix DNA-binding domain"/>
    <property type="match status" value="1"/>
</dbReference>
<dbReference type="GO" id="GO:0006355">
    <property type="term" value="P:regulation of DNA-templated transcription"/>
    <property type="evidence" value="ECO:0007669"/>
    <property type="project" value="InterPro"/>
</dbReference>
<dbReference type="Proteomes" id="UP000049983">
    <property type="component" value="Unassembled WGS sequence"/>
</dbReference>
<dbReference type="PANTHER" id="PTHR12558:SF33">
    <property type="entry name" value="BLL7664 PROTEIN"/>
    <property type="match status" value="1"/>
</dbReference>
<dbReference type="SMART" id="SM00028">
    <property type="entry name" value="TPR"/>
    <property type="match status" value="4"/>
</dbReference>
<sequence>MDDSQRSFLMLGSVRFDRGARRLIDAQGQDLPLRPQSLAVLGVLANNKGETVSKNDLIASAWGATHVTDDSLIQCIADIRRAIGDEGHSIIQTVPRVGYKLVPTQSEPETASRVNSRWLLPASALAVLVVIALVATWMALLRPSGMPSRPSIAVLPFEHISDDQSQAFFTDGVSKSITTNLSRFEGLFVVSSYSAFQYRSSKKLLKEIASDLGVRYLLTGDVQPVQEQLLITAQLTDTTNGKVVWAEEYTLSRSNVLAVQNELSSRIATTLVQRVELATSQWARSVTPEDLTAYELVLRSEPPPVDRDGLNAANELLDRAIALSPDFTLAHSLKAKNDLLLWRHSLAEDLDEALRQARASAARAIALDNSSYQAYHALSQIDLYADQDHTQALANLAKGLEINPNDADMMVRMATLLGFMNRDKEALDWIERAVRQNPYHPVWYHWNAAFVLEVAGEHEKAIVASKKALAVYQTSASIRRILIAAHGHLGQWEEAQRYADEILKEFPDFRLSSHMRNSPFMDPVEKSEYWELFRKAGLPD</sequence>
<dbReference type="PROSITE" id="PS51755">
    <property type="entry name" value="OMPR_PHOB"/>
    <property type="match status" value="1"/>
</dbReference>
<dbReference type="Pfam" id="PF14559">
    <property type="entry name" value="TPR_19"/>
    <property type="match status" value="1"/>
</dbReference>
<feature type="DNA-binding region" description="OmpR/PhoB-type" evidence="2">
    <location>
        <begin position="6"/>
        <end position="103"/>
    </location>
</feature>
<evidence type="ECO:0000313" key="6">
    <source>
        <dbReference type="Proteomes" id="UP000049983"/>
    </source>
</evidence>
<keyword evidence="3" id="KW-0812">Transmembrane</keyword>
<dbReference type="InterPro" id="IPR011990">
    <property type="entry name" value="TPR-like_helical_dom_sf"/>
</dbReference>
<keyword evidence="3" id="KW-0472">Membrane</keyword>
<dbReference type="OrthoDB" id="54411at2"/>
<dbReference type="STRING" id="311410.LA5095_03022"/>
<accession>A0A0M6ZA93</accession>
<evidence type="ECO:0000256" key="2">
    <source>
        <dbReference type="PROSITE-ProRule" id="PRU01091"/>
    </source>
</evidence>
<keyword evidence="3" id="KW-1133">Transmembrane helix</keyword>
<dbReference type="SUPFAM" id="SSF46894">
    <property type="entry name" value="C-terminal effector domain of the bipartite response regulators"/>
    <property type="match status" value="1"/>
</dbReference>
<evidence type="ECO:0000256" key="1">
    <source>
        <dbReference type="ARBA" id="ARBA00023125"/>
    </source>
</evidence>
<evidence type="ECO:0000313" key="5">
    <source>
        <dbReference type="EMBL" id="CTQ64461.1"/>
    </source>
</evidence>
<dbReference type="SMART" id="SM00862">
    <property type="entry name" value="Trans_reg_C"/>
    <property type="match status" value="1"/>
</dbReference>
<dbReference type="PANTHER" id="PTHR12558">
    <property type="entry name" value="CELL DIVISION CYCLE 16,23,27"/>
    <property type="match status" value="1"/>
</dbReference>
<gene>
    <name evidence="5" type="primary">cadC</name>
    <name evidence="5" type="ORF">LA5096_00391</name>
</gene>
<dbReference type="Gene3D" id="3.40.50.10070">
    <property type="entry name" value="TolB, N-terminal domain"/>
    <property type="match status" value="1"/>
</dbReference>
<evidence type="ECO:0000256" key="3">
    <source>
        <dbReference type="SAM" id="Phobius"/>
    </source>
</evidence>
<dbReference type="GO" id="GO:0003677">
    <property type="term" value="F:DNA binding"/>
    <property type="evidence" value="ECO:0007669"/>
    <property type="project" value="UniProtKB-UniRule"/>
</dbReference>
<feature type="transmembrane region" description="Helical" evidence="3">
    <location>
        <begin position="118"/>
        <end position="140"/>
    </location>
</feature>
<evidence type="ECO:0000259" key="4">
    <source>
        <dbReference type="PROSITE" id="PS51755"/>
    </source>
</evidence>
<protein>
    <submittedName>
        <fullName evidence="5">Transcriptional activator CadC</fullName>
    </submittedName>
</protein>
<dbReference type="InterPro" id="IPR019734">
    <property type="entry name" value="TPR_rpt"/>
</dbReference>
<feature type="domain" description="OmpR/PhoB-type" evidence="4">
    <location>
        <begin position="6"/>
        <end position="103"/>
    </location>
</feature>
<dbReference type="InterPro" id="IPR001867">
    <property type="entry name" value="OmpR/PhoB-type_DNA-bd"/>
</dbReference>
<dbReference type="RefSeq" id="WP_055116279.1">
    <property type="nucleotide sequence ID" value="NZ_CXWC01000001.1"/>
</dbReference>
<keyword evidence="6" id="KW-1185">Reference proteome</keyword>
<keyword evidence="1 2" id="KW-0238">DNA-binding</keyword>
<dbReference type="Gene3D" id="1.25.40.10">
    <property type="entry name" value="Tetratricopeptide repeat domain"/>
    <property type="match status" value="1"/>
</dbReference>
<organism evidence="5 6">
    <name type="scientific">Roseibium album</name>
    <dbReference type="NCBI Taxonomy" id="311410"/>
    <lineage>
        <taxon>Bacteria</taxon>
        <taxon>Pseudomonadati</taxon>
        <taxon>Pseudomonadota</taxon>
        <taxon>Alphaproteobacteria</taxon>
        <taxon>Hyphomicrobiales</taxon>
        <taxon>Stappiaceae</taxon>
        <taxon>Roseibium</taxon>
    </lineage>
</organism>
<name>A0A0M6ZA93_9HYPH</name>
<dbReference type="EMBL" id="CXWC01000001">
    <property type="protein sequence ID" value="CTQ64461.1"/>
    <property type="molecule type" value="Genomic_DNA"/>
</dbReference>
<dbReference type="CDD" id="cd00383">
    <property type="entry name" value="trans_reg_C"/>
    <property type="match status" value="1"/>
</dbReference>
<proteinExistence type="predicted"/>
<dbReference type="GeneID" id="97667853"/>